<keyword evidence="1" id="KW-0812">Transmembrane</keyword>
<protein>
    <submittedName>
        <fullName evidence="2">Uncharacterized protein</fullName>
    </submittedName>
</protein>
<name>A0ABS7P425_9NOCA</name>
<keyword evidence="1" id="KW-1133">Transmembrane helix</keyword>
<feature type="transmembrane region" description="Helical" evidence="1">
    <location>
        <begin position="54"/>
        <end position="75"/>
    </location>
</feature>
<reference evidence="2 3" key="1">
    <citation type="submission" date="2020-06" db="EMBL/GenBank/DDBJ databases">
        <title>Taxonomy, biology and ecology of Rhodococcus bacteria occurring in California pistachio and other woody hosts as revealed by genome sequence analyses.</title>
        <authorList>
            <person name="Gai Y."/>
            <person name="Riely B."/>
        </authorList>
    </citation>
    <scope>NUCLEOTIDE SEQUENCE [LARGE SCALE GENOMIC DNA]</scope>
    <source>
        <strain evidence="2 3">BP-281</strain>
    </source>
</reference>
<gene>
    <name evidence="2" type="ORF">HQ603_10435</name>
</gene>
<evidence type="ECO:0000313" key="2">
    <source>
        <dbReference type="EMBL" id="MBY6367173.1"/>
    </source>
</evidence>
<dbReference type="Proteomes" id="UP000825228">
    <property type="component" value="Unassembled WGS sequence"/>
</dbReference>
<keyword evidence="1" id="KW-0472">Membrane</keyword>
<proteinExistence type="predicted"/>
<keyword evidence="3" id="KW-1185">Reference proteome</keyword>
<accession>A0ABS7P425</accession>
<organism evidence="2 3">
    <name type="scientific">Rhodococcoides corynebacterioides</name>
    <dbReference type="NCBI Taxonomy" id="53972"/>
    <lineage>
        <taxon>Bacteria</taxon>
        <taxon>Bacillati</taxon>
        <taxon>Actinomycetota</taxon>
        <taxon>Actinomycetes</taxon>
        <taxon>Mycobacteriales</taxon>
        <taxon>Nocardiaceae</taxon>
        <taxon>Rhodococcoides</taxon>
    </lineage>
</organism>
<sequence>MTTVPPTVESSARATSSETAETLCLFEHAGAGLVVLLALCGGMAMFVAAALSSLALGALVGVLMIGTAGVVAVTVPTDRTGSGRGARR</sequence>
<dbReference type="RefSeq" id="WP_222684477.1">
    <property type="nucleotide sequence ID" value="NZ_JABUBT010000008.1"/>
</dbReference>
<comment type="caution">
    <text evidence="2">The sequence shown here is derived from an EMBL/GenBank/DDBJ whole genome shotgun (WGS) entry which is preliminary data.</text>
</comment>
<evidence type="ECO:0000256" key="1">
    <source>
        <dbReference type="SAM" id="Phobius"/>
    </source>
</evidence>
<feature type="transmembrane region" description="Helical" evidence="1">
    <location>
        <begin position="29"/>
        <end position="47"/>
    </location>
</feature>
<evidence type="ECO:0000313" key="3">
    <source>
        <dbReference type="Proteomes" id="UP000825228"/>
    </source>
</evidence>
<dbReference type="EMBL" id="JABUBU010000007">
    <property type="protein sequence ID" value="MBY6367173.1"/>
    <property type="molecule type" value="Genomic_DNA"/>
</dbReference>